<dbReference type="PANTHER" id="PTHR42961">
    <property type="entry name" value="IRON-SULFUR PROTEIN NUBPL"/>
    <property type="match status" value="1"/>
</dbReference>
<name>A0A1G9F4G6_9RHOB</name>
<keyword evidence="4 6" id="KW-0408">Iron</keyword>
<dbReference type="FunFam" id="3.40.50.300:FF:001278">
    <property type="entry name" value="Iron-sulfur cluster carrier protein"/>
    <property type="match status" value="1"/>
</dbReference>
<dbReference type="InterPro" id="IPR027417">
    <property type="entry name" value="P-loop_NTPase"/>
</dbReference>
<dbReference type="InterPro" id="IPR034904">
    <property type="entry name" value="FSCA_dom_sf"/>
</dbReference>
<accession>A0A1G9F4G6</accession>
<dbReference type="InterPro" id="IPR019591">
    <property type="entry name" value="Mrp/NBP35_ATP-bd"/>
</dbReference>
<feature type="domain" description="MIP18 family-like" evidence="8">
    <location>
        <begin position="4"/>
        <end position="73"/>
    </location>
</feature>
<keyword evidence="3 6" id="KW-0067">ATP-binding</keyword>
<evidence type="ECO:0000256" key="4">
    <source>
        <dbReference type="ARBA" id="ARBA00023004"/>
    </source>
</evidence>
<dbReference type="Pfam" id="PF10609">
    <property type="entry name" value="ParA"/>
    <property type="match status" value="1"/>
</dbReference>
<feature type="binding site" evidence="6">
    <location>
        <begin position="128"/>
        <end position="135"/>
    </location>
    <ligand>
        <name>ATP</name>
        <dbReference type="ChEBI" id="CHEBI:30616"/>
    </ligand>
</feature>
<keyword evidence="6" id="KW-0378">Hydrolase</keyword>
<dbReference type="AlphaFoldDB" id="A0A1G9F4G6"/>
<comment type="subunit">
    <text evidence="6">Homodimer.</text>
</comment>
<dbReference type="GO" id="GO:0051539">
    <property type="term" value="F:4 iron, 4 sulfur cluster binding"/>
    <property type="evidence" value="ECO:0007669"/>
    <property type="project" value="TreeGrafter"/>
</dbReference>
<dbReference type="Gene3D" id="3.30.300.130">
    <property type="entry name" value="Fe-S cluster assembly (FSCA)"/>
    <property type="match status" value="1"/>
</dbReference>
<dbReference type="SUPFAM" id="SSF52540">
    <property type="entry name" value="P-loop containing nucleoside triphosphate hydrolases"/>
    <property type="match status" value="1"/>
</dbReference>
<feature type="region of interest" description="Disordered" evidence="7">
    <location>
        <begin position="79"/>
        <end position="113"/>
    </location>
</feature>
<dbReference type="PANTHER" id="PTHR42961:SF2">
    <property type="entry name" value="IRON-SULFUR PROTEIN NUBPL"/>
    <property type="match status" value="1"/>
</dbReference>
<reference evidence="10" key="1">
    <citation type="submission" date="2016-10" db="EMBL/GenBank/DDBJ databases">
        <authorList>
            <person name="Varghese N."/>
            <person name="Submissions S."/>
        </authorList>
    </citation>
    <scope>NUCLEOTIDE SEQUENCE [LARGE SCALE GENOMIC DNA]</scope>
    <source>
        <strain evidence="10">CGMCC 1.10789</strain>
    </source>
</reference>
<dbReference type="GO" id="GO:0046872">
    <property type="term" value="F:metal ion binding"/>
    <property type="evidence" value="ECO:0007669"/>
    <property type="project" value="UniProtKB-KW"/>
</dbReference>
<keyword evidence="2 6" id="KW-0547">Nucleotide-binding</keyword>
<comment type="similarity">
    <text evidence="6">Belongs to the Mrp/NBP35 ATP-binding proteins family.</text>
</comment>
<evidence type="ECO:0000256" key="7">
    <source>
        <dbReference type="SAM" id="MobiDB-lite"/>
    </source>
</evidence>
<dbReference type="STRING" id="990712.SAMN05216257_10523"/>
<dbReference type="InterPro" id="IPR002744">
    <property type="entry name" value="MIP18-like"/>
</dbReference>
<proteinExistence type="inferred from homology"/>
<dbReference type="HAMAP" id="MF_02040">
    <property type="entry name" value="Mrp_NBP35"/>
    <property type="match status" value="1"/>
</dbReference>
<protein>
    <recommendedName>
        <fullName evidence="6">Iron-sulfur cluster carrier protein</fullName>
    </recommendedName>
</protein>
<organism evidence="9 10">
    <name type="scientific">Meinhardsimonia xiamenensis</name>
    <dbReference type="NCBI Taxonomy" id="990712"/>
    <lineage>
        <taxon>Bacteria</taxon>
        <taxon>Pseudomonadati</taxon>
        <taxon>Pseudomonadota</taxon>
        <taxon>Alphaproteobacteria</taxon>
        <taxon>Rhodobacterales</taxon>
        <taxon>Paracoccaceae</taxon>
        <taxon>Meinhardsimonia</taxon>
    </lineage>
</organism>
<evidence type="ECO:0000256" key="1">
    <source>
        <dbReference type="ARBA" id="ARBA00022723"/>
    </source>
</evidence>
<evidence type="ECO:0000259" key="8">
    <source>
        <dbReference type="Pfam" id="PF01883"/>
    </source>
</evidence>
<evidence type="ECO:0000256" key="5">
    <source>
        <dbReference type="ARBA" id="ARBA00023014"/>
    </source>
</evidence>
<keyword evidence="1 6" id="KW-0479">Metal-binding</keyword>
<evidence type="ECO:0000313" key="9">
    <source>
        <dbReference type="EMBL" id="SDK83123.1"/>
    </source>
</evidence>
<dbReference type="GO" id="GO:0140663">
    <property type="term" value="F:ATP-dependent FeS chaperone activity"/>
    <property type="evidence" value="ECO:0007669"/>
    <property type="project" value="InterPro"/>
</dbReference>
<dbReference type="Proteomes" id="UP000199328">
    <property type="component" value="Unassembled WGS sequence"/>
</dbReference>
<dbReference type="RefSeq" id="WP_092500638.1">
    <property type="nucleotide sequence ID" value="NZ_FNFV01000005.1"/>
</dbReference>
<dbReference type="InterPro" id="IPR044304">
    <property type="entry name" value="NUBPL-like"/>
</dbReference>
<keyword evidence="5 6" id="KW-0411">Iron-sulfur</keyword>
<sequence length="370" mass="38447">MVDEAQVRAALARVVDPATGRDILTADQVKALRVEGGEVSFVLEVDPARGAAAQPLLEAARAAVEALEGVERVRAVMTAHNPQGAARPEAPRGPAPKLRDGGPAPQPRRPAAPARLEGVGRIIAVASGKGGVGKSTLASNLAVALAGRGRRVGLLDADVYGPSQPRMLGITGRPASPDGKTILPLRGHGVTVMSLGFMAPEGEAIAWRGPMLMGALQQMLTQVQWGQLDDLIVDLPPGTGDVQMTLCQKFEVAGAVVVSTPQDIALIDARKGIDMFRKLNVPILGIVENMAGFVCDECGKTHYPFGHGGARAEAEKLGVPFLGEVPLDLAIRVGGDSGAPIVVSSPESPEAQAFWRIADQLIEAEARAGA</sequence>
<dbReference type="SUPFAM" id="SSF117916">
    <property type="entry name" value="Fe-S cluster assembly (FSCA) domain-like"/>
    <property type="match status" value="1"/>
</dbReference>
<dbReference type="Pfam" id="PF01883">
    <property type="entry name" value="FeS_assembly_P"/>
    <property type="match status" value="1"/>
</dbReference>
<dbReference type="InterPro" id="IPR033756">
    <property type="entry name" value="YlxH/NBP35"/>
</dbReference>
<dbReference type="OrthoDB" id="9809679at2"/>
<dbReference type="EMBL" id="FNFV01000005">
    <property type="protein sequence ID" value="SDK83123.1"/>
    <property type="molecule type" value="Genomic_DNA"/>
</dbReference>
<dbReference type="GO" id="GO:0016887">
    <property type="term" value="F:ATP hydrolysis activity"/>
    <property type="evidence" value="ECO:0007669"/>
    <property type="project" value="UniProtKB-UniRule"/>
</dbReference>
<dbReference type="GO" id="GO:0016226">
    <property type="term" value="P:iron-sulfur cluster assembly"/>
    <property type="evidence" value="ECO:0007669"/>
    <property type="project" value="InterPro"/>
</dbReference>
<dbReference type="Gene3D" id="3.40.50.300">
    <property type="entry name" value="P-loop containing nucleotide triphosphate hydrolases"/>
    <property type="match status" value="1"/>
</dbReference>
<dbReference type="GO" id="GO:0005524">
    <property type="term" value="F:ATP binding"/>
    <property type="evidence" value="ECO:0007669"/>
    <property type="project" value="UniProtKB-UniRule"/>
</dbReference>
<comment type="function">
    <text evidence="6">Binds and transfers iron-sulfur (Fe-S) clusters to target apoproteins. Can hydrolyze ATP.</text>
</comment>
<gene>
    <name evidence="9" type="ORF">SAMN05216257_10523</name>
</gene>
<evidence type="ECO:0000256" key="2">
    <source>
        <dbReference type="ARBA" id="ARBA00022741"/>
    </source>
</evidence>
<dbReference type="CDD" id="cd02037">
    <property type="entry name" value="Mrp_NBP35"/>
    <property type="match status" value="1"/>
</dbReference>
<evidence type="ECO:0000256" key="3">
    <source>
        <dbReference type="ARBA" id="ARBA00022840"/>
    </source>
</evidence>
<keyword evidence="10" id="KW-1185">Reference proteome</keyword>
<evidence type="ECO:0000256" key="6">
    <source>
        <dbReference type="HAMAP-Rule" id="MF_02040"/>
    </source>
</evidence>
<evidence type="ECO:0000313" key="10">
    <source>
        <dbReference type="Proteomes" id="UP000199328"/>
    </source>
</evidence>